<evidence type="ECO:0000256" key="6">
    <source>
        <dbReference type="ARBA" id="ARBA00023136"/>
    </source>
</evidence>
<dbReference type="Pfam" id="PF02321">
    <property type="entry name" value="OEP"/>
    <property type="match status" value="1"/>
</dbReference>
<dbReference type="PANTHER" id="PTHR30026:SF20">
    <property type="entry name" value="OUTER MEMBRANE PROTEIN TOLC"/>
    <property type="match status" value="1"/>
</dbReference>
<dbReference type="SUPFAM" id="SSF56954">
    <property type="entry name" value="Outer membrane efflux proteins (OEP)"/>
    <property type="match status" value="1"/>
</dbReference>
<evidence type="ECO:0000256" key="7">
    <source>
        <dbReference type="ARBA" id="ARBA00023237"/>
    </source>
</evidence>
<comment type="subcellular location">
    <subcellularLocation>
        <location evidence="1">Cell outer membrane</location>
    </subcellularLocation>
</comment>
<organism evidence="9 10">
    <name type="scientific">Reichenbachiella agarivorans</name>
    <dbReference type="NCBI Taxonomy" id="2979464"/>
    <lineage>
        <taxon>Bacteria</taxon>
        <taxon>Pseudomonadati</taxon>
        <taxon>Bacteroidota</taxon>
        <taxon>Cytophagia</taxon>
        <taxon>Cytophagales</taxon>
        <taxon>Reichenbachiellaceae</taxon>
        <taxon>Reichenbachiella</taxon>
    </lineage>
</organism>
<name>A0ABY6CQF3_9BACT</name>
<evidence type="ECO:0000256" key="2">
    <source>
        <dbReference type="ARBA" id="ARBA00007613"/>
    </source>
</evidence>
<reference evidence="9" key="1">
    <citation type="submission" date="2022-09" db="EMBL/GenBank/DDBJ databases">
        <title>Comparative genomics and taxonomic characterization of three novel marine species of genus Reichenbachiella exhibiting antioxidant and polysaccharide degradation activities.</title>
        <authorList>
            <person name="Muhammad N."/>
            <person name="Lee Y.-J."/>
            <person name="Ko J."/>
            <person name="Kim S.-G."/>
        </authorList>
    </citation>
    <scope>NUCLEOTIDE SEQUENCE</scope>
    <source>
        <strain evidence="9">BKB1-1</strain>
    </source>
</reference>
<dbReference type="RefSeq" id="WP_262310183.1">
    <property type="nucleotide sequence ID" value="NZ_CP106679.1"/>
</dbReference>
<evidence type="ECO:0000313" key="10">
    <source>
        <dbReference type="Proteomes" id="UP001065174"/>
    </source>
</evidence>
<feature type="chain" id="PRO_5045583213" evidence="8">
    <location>
        <begin position="21"/>
        <end position="466"/>
    </location>
</feature>
<evidence type="ECO:0000256" key="8">
    <source>
        <dbReference type="SAM" id="SignalP"/>
    </source>
</evidence>
<proteinExistence type="inferred from homology"/>
<evidence type="ECO:0000256" key="3">
    <source>
        <dbReference type="ARBA" id="ARBA00022448"/>
    </source>
</evidence>
<dbReference type="EMBL" id="CP106679">
    <property type="protein sequence ID" value="UXP32748.1"/>
    <property type="molecule type" value="Genomic_DNA"/>
</dbReference>
<accession>A0ABY6CQF3</accession>
<keyword evidence="3" id="KW-0813">Transport</keyword>
<keyword evidence="5" id="KW-0812">Transmembrane</keyword>
<keyword evidence="6" id="KW-0472">Membrane</keyword>
<dbReference type="InterPro" id="IPR003423">
    <property type="entry name" value="OMP_efflux"/>
</dbReference>
<evidence type="ECO:0000256" key="4">
    <source>
        <dbReference type="ARBA" id="ARBA00022452"/>
    </source>
</evidence>
<evidence type="ECO:0000256" key="1">
    <source>
        <dbReference type="ARBA" id="ARBA00004442"/>
    </source>
</evidence>
<protein>
    <submittedName>
        <fullName evidence="9">TolC family protein</fullName>
    </submittedName>
</protein>
<evidence type="ECO:0000313" key="9">
    <source>
        <dbReference type="EMBL" id="UXP32748.1"/>
    </source>
</evidence>
<keyword evidence="4" id="KW-1134">Transmembrane beta strand</keyword>
<gene>
    <name evidence="9" type="ORF">N6H18_02065</name>
</gene>
<keyword evidence="7" id="KW-0998">Cell outer membrane</keyword>
<dbReference type="InterPro" id="IPR051906">
    <property type="entry name" value="TolC-like"/>
</dbReference>
<dbReference type="Proteomes" id="UP001065174">
    <property type="component" value="Chromosome"/>
</dbReference>
<comment type="similarity">
    <text evidence="2">Belongs to the outer membrane factor (OMF) (TC 1.B.17) family.</text>
</comment>
<dbReference type="PANTHER" id="PTHR30026">
    <property type="entry name" value="OUTER MEMBRANE PROTEIN TOLC"/>
    <property type="match status" value="1"/>
</dbReference>
<keyword evidence="10" id="KW-1185">Reference proteome</keyword>
<evidence type="ECO:0000256" key="5">
    <source>
        <dbReference type="ARBA" id="ARBA00022692"/>
    </source>
</evidence>
<sequence length="466" mass="54326">MNNLRIFTFLVLLLPWVANAQMDSIHYLTLDELYRHVRQNHPIAQQAILMNQRGSLTVSQARGAFDPKIVSGFDRKTFDGTNYYDLWDTYVKIPTLLNIDLKAGYERNQGTYLNPEHKVPADGLYYAGISVPLGQGLIHNERNINLQKSKFTQKAFENDANNVLNNLFLDVNYAYWYWFESHQKREAVRSNLSLIQERFEGIKQGTINGENAPIDSVEMLIQVQQWINNLRQAELDLQNSRLLLNNFIWSDSMDLSSFSPLIEDETQNLALDSYLDWAIINHPDLKQLSIESNILDLDRKLSSEQLKPIIDVNYNLLLTDQSELESSFYANNYKFGVQFAFPLLIRKERSKLKIIKIKQQEYDLKINQKTREVINKIQQGYNKVYTLEEMIEQQKDIQVNYEKMLQAEQVMFENGESSVFLLNSRENKKLLGQIKLIELQSKYQQSLGELKWSTGKLYDEINALNP</sequence>
<feature type="signal peptide" evidence="8">
    <location>
        <begin position="1"/>
        <end position="20"/>
    </location>
</feature>
<keyword evidence="8" id="KW-0732">Signal</keyword>
<dbReference type="Gene3D" id="1.20.1600.10">
    <property type="entry name" value="Outer membrane efflux proteins (OEP)"/>
    <property type="match status" value="1"/>
</dbReference>